<dbReference type="PANTHER" id="PTHR20883">
    <property type="entry name" value="PHYTANOYL-COA DIOXYGENASE DOMAIN CONTAINING 1"/>
    <property type="match status" value="1"/>
</dbReference>
<organism evidence="4 5">
    <name type="scientific">Linnemannia elongata AG-77</name>
    <dbReference type="NCBI Taxonomy" id="1314771"/>
    <lineage>
        <taxon>Eukaryota</taxon>
        <taxon>Fungi</taxon>
        <taxon>Fungi incertae sedis</taxon>
        <taxon>Mucoromycota</taxon>
        <taxon>Mortierellomycotina</taxon>
        <taxon>Mortierellomycetes</taxon>
        <taxon>Mortierellales</taxon>
        <taxon>Mortierellaceae</taxon>
        <taxon>Linnemannia</taxon>
    </lineage>
</organism>
<feature type="region of interest" description="Disordered" evidence="3">
    <location>
        <begin position="341"/>
        <end position="382"/>
    </location>
</feature>
<evidence type="ECO:0000313" key="5">
    <source>
        <dbReference type="Proteomes" id="UP000078512"/>
    </source>
</evidence>
<evidence type="ECO:0000313" key="4">
    <source>
        <dbReference type="EMBL" id="OAQ34230.1"/>
    </source>
</evidence>
<feature type="compositionally biased region" description="Acidic residues" evidence="3">
    <location>
        <begin position="355"/>
        <end position="364"/>
    </location>
</feature>
<feature type="region of interest" description="Disordered" evidence="3">
    <location>
        <begin position="241"/>
        <end position="270"/>
    </location>
</feature>
<feature type="compositionally biased region" description="Basic and acidic residues" evidence="3">
    <location>
        <begin position="341"/>
        <end position="350"/>
    </location>
</feature>
<name>A0A197K9R2_9FUNG</name>
<dbReference type="Proteomes" id="UP000078512">
    <property type="component" value="Unassembled WGS sequence"/>
</dbReference>
<proteinExistence type="inferred from homology"/>
<dbReference type="STRING" id="1314771.A0A197K9R2"/>
<keyword evidence="5" id="KW-1185">Reference proteome</keyword>
<dbReference type="InterPro" id="IPR008775">
    <property type="entry name" value="Phytyl_CoA_dOase-like"/>
</dbReference>
<dbReference type="Pfam" id="PF05721">
    <property type="entry name" value="PhyH"/>
    <property type="match status" value="1"/>
</dbReference>
<evidence type="ECO:0000256" key="3">
    <source>
        <dbReference type="SAM" id="MobiDB-lite"/>
    </source>
</evidence>
<feature type="compositionally biased region" description="Acidic residues" evidence="3">
    <location>
        <begin position="372"/>
        <end position="382"/>
    </location>
</feature>
<comment type="similarity">
    <text evidence="2">Belongs to the PhyH family.</text>
</comment>
<dbReference type="Gene3D" id="2.60.120.620">
    <property type="entry name" value="q2cbj1_9rhob like domain"/>
    <property type="match status" value="2"/>
</dbReference>
<evidence type="ECO:0000256" key="2">
    <source>
        <dbReference type="ARBA" id="ARBA00005830"/>
    </source>
</evidence>
<evidence type="ECO:0000256" key="1">
    <source>
        <dbReference type="ARBA" id="ARBA00001962"/>
    </source>
</evidence>
<protein>
    <recommendedName>
        <fullName evidence="6">Phytanoyl-CoA dioxygenase family protein</fullName>
    </recommendedName>
</protein>
<accession>A0A197K9R2</accession>
<evidence type="ECO:0008006" key="6">
    <source>
        <dbReference type="Google" id="ProtNLM"/>
    </source>
</evidence>
<dbReference type="PANTHER" id="PTHR20883:SF46">
    <property type="entry name" value="PHYTANOYL-COA HYDROXYLASE"/>
    <property type="match status" value="1"/>
</dbReference>
<reference evidence="4 5" key="1">
    <citation type="submission" date="2016-05" db="EMBL/GenBank/DDBJ databases">
        <title>Genome sequencing reveals origins of a unique bacterial endosymbiosis in the earliest lineages of terrestrial Fungi.</title>
        <authorList>
            <consortium name="DOE Joint Genome Institute"/>
            <person name="Uehling J."/>
            <person name="Gryganskyi A."/>
            <person name="Hameed K."/>
            <person name="Tschaplinski T."/>
            <person name="Misztal P."/>
            <person name="Wu S."/>
            <person name="Desiro A."/>
            <person name="Vande Pol N."/>
            <person name="Du Z.-Y."/>
            <person name="Zienkiewicz A."/>
            <person name="Zienkiewicz K."/>
            <person name="Morin E."/>
            <person name="Tisserant E."/>
            <person name="Splivallo R."/>
            <person name="Hainaut M."/>
            <person name="Henrissat B."/>
            <person name="Ohm R."/>
            <person name="Kuo A."/>
            <person name="Yan J."/>
            <person name="Lipzen A."/>
            <person name="Nolan M."/>
            <person name="Labutti K."/>
            <person name="Barry K."/>
            <person name="Goldstein A."/>
            <person name="Labbe J."/>
            <person name="Schadt C."/>
            <person name="Tuskan G."/>
            <person name="Grigoriev I."/>
            <person name="Martin F."/>
            <person name="Vilgalys R."/>
            <person name="Bonito G."/>
        </authorList>
    </citation>
    <scope>NUCLEOTIDE SEQUENCE [LARGE SCALE GENOMIC DNA]</scope>
    <source>
        <strain evidence="4 5">AG-77</strain>
    </source>
</reference>
<dbReference type="OrthoDB" id="445007at2759"/>
<dbReference type="AlphaFoldDB" id="A0A197K9R2"/>
<sequence length="382" mass="42800">MAASQDNPTTTTAITEGMRRQFHRDGFLVVPNALETEDVEILRREADCLINYLISENINIMTDYGGIIEPITCGYIDPPVSQMFILSKKSYSHVRDQVPEEPDSVLHILFEKVPAMVNNFLPLESEDDPTCLFNEQYIVKTPDSADISSFEWHQDSQYMDTSAQEAFPVVSCWIALDNVNLKNGTLLVEPFPRPKDATTGNYIDPPTQFQERDTYIRYHKHLASHYVNPPSNKMTAIMKAQHRPSLQPPPPSPSAVGAGSTTGTLPNDPKEWVCESQPPVLVEVPAGSIVFLSGWVRHCSLGNSSSKFRRAFMPQYSAGKVITSTGGMVSLAVPCNEYDEREREWVDPRGRMQSQEDELIDDGDGFGRTDDLEFGDDVEMED</sequence>
<dbReference type="EMBL" id="KV442018">
    <property type="protein sequence ID" value="OAQ34230.1"/>
    <property type="molecule type" value="Genomic_DNA"/>
</dbReference>
<gene>
    <name evidence="4" type="ORF">K457DRAFT_28653</name>
</gene>
<comment type="cofactor">
    <cofactor evidence="1">
        <name>Fe cation</name>
        <dbReference type="ChEBI" id="CHEBI:24875"/>
    </cofactor>
</comment>
<dbReference type="SUPFAM" id="SSF51197">
    <property type="entry name" value="Clavaminate synthase-like"/>
    <property type="match status" value="1"/>
</dbReference>